<keyword evidence="5" id="KW-1185">Reference proteome</keyword>
<protein>
    <submittedName>
        <fullName evidence="4">PREDICTED: similar to ankyrin 2,3/unc44</fullName>
    </submittedName>
</protein>
<dbReference type="InterPro" id="IPR002110">
    <property type="entry name" value="Ankyrin_rpt"/>
</dbReference>
<feature type="repeat" description="ANK" evidence="3">
    <location>
        <begin position="116"/>
        <end position="148"/>
    </location>
</feature>
<dbReference type="EMBL" id="FO082276">
    <property type="protein sequence ID" value="CCO15467.1"/>
    <property type="molecule type" value="Genomic_DNA"/>
</dbReference>
<feature type="repeat" description="ANK" evidence="3">
    <location>
        <begin position="50"/>
        <end position="82"/>
    </location>
</feature>
<dbReference type="Pfam" id="PF13637">
    <property type="entry name" value="Ank_4"/>
    <property type="match status" value="1"/>
</dbReference>
<accession>K8EBY5</accession>
<organism evidence="4 5">
    <name type="scientific">Bathycoccus prasinos</name>
    <dbReference type="NCBI Taxonomy" id="41875"/>
    <lineage>
        <taxon>Eukaryota</taxon>
        <taxon>Viridiplantae</taxon>
        <taxon>Chlorophyta</taxon>
        <taxon>Mamiellophyceae</taxon>
        <taxon>Mamiellales</taxon>
        <taxon>Bathycoccaceae</taxon>
        <taxon>Bathycoccus</taxon>
    </lineage>
</organism>
<dbReference type="KEGG" id="bpg:Bathy03g01450"/>
<dbReference type="SMART" id="SM00248">
    <property type="entry name" value="ANK"/>
    <property type="match status" value="3"/>
</dbReference>
<dbReference type="Pfam" id="PF12796">
    <property type="entry name" value="Ank_2"/>
    <property type="match status" value="1"/>
</dbReference>
<name>K8EBY5_9CHLO</name>
<dbReference type="RefSeq" id="XP_007514030.1">
    <property type="nucleotide sequence ID" value="XM_007513968.1"/>
</dbReference>
<keyword evidence="1" id="KW-0677">Repeat</keyword>
<dbReference type="InterPro" id="IPR036770">
    <property type="entry name" value="Ankyrin_rpt-contain_sf"/>
</dbReference>
<evidence type="ECO:0000256" key="1">
    <source>
        <dbReference type="ARBA" id="ARBA00022737"/>
    </source>
</evidence>
<dbReference type="Gene3D" id="1.25.40.20">
    <property type="entry name" value="Ankyrin repeat-containing domain"/>
    <property type="match status" value="1"/>
</dbReference>
<reference evidence="4 5" key="1">
    <citation type="submission" date="2011-10" db="EMBL/GenBank/DDBJ databases">
        <authorList>
            <person name="Genoscope - CEA"/>
        </authorList>
    </citation>
    <scope>NUCLEOTIDE SEQUENCE [LARGE SCALE GENOMIC DNA]</scope>
    <source>
        <strain evidence="4 5">RCC 1105</strain>
    </source>
</reference>
<evidence type="ECO:0000313" key="4">
    <source>
        <dbReference type="EMBL" id="CCO15467.1"/>
    </source>
</evidence>
<keyword evidence="2 3" id="KW-0040">ANK repeat</keyword>
<gene>
    <name evidence="4" type="ORF">Bathy03g01450</name>
</gene>
<sequence>MRFPLTSTKQQTGRFIPDKSNIWRDCVDGYYDWVKEHINEGAPLNEADHCGDPPLLLAAGNGHTAVCDLLISEGADIQQAGLMKDTPLQRAAHNGHLQTVRFLVENGAEVDALDMGENTALHWAAMRGHVEIVNFLLQNGANKNMKNAQDKLPIDMCQAVWSDSYKYVKECLA</sequence>
<evidence type="ECO:0000256" key="3">
    <source>
        <dbReference type="PROSITE-ProRule" id="PRU00023"/>
    </source>
</evidence>
<dbReference type="STRING" id="41875.K8EBY5"/>
<dbReference type="eggNOG" id="KOG0504">
    <property type="taxonomic scope" value="Eukaryota"/>
</dbReference>
<dbReference type="OrthoDB" id="539213at2759"/>
<dbReference type="PRINTS" id="PR01415">
    <property type="entry name" value="ANKYRIN"/>
</dbReference>
<dbReference type="AlphaFoldDB" id="K8EBY5"/>
<feature type="repeat" description="ANK" evidence="3">
    <location>
        <begin position="83"/>
        <end position="115"/>
    </location>
</feature>
<dbReference type="Proteomes" id="UP000198341">
    <property type="component" value="Chromosome 3"/>
</dbReference>
<proteinExistence type="predicted"/>
<dbReference type="GeneID" id="19016683"/>
<dbReference type="SUPFAM" id="SSF48403">
    <property type="entry name" value="Ankyrin repeat"/>
    <property type="match status" value="1"/>
</dbReference>
<dbReference type="PANTHER" id="PTHR24171">
    <property type="entry name" value="ANKYRIN REPEAT DOMAIN-CONTAINING PROTEIN 39-RELATED"/>
    <property type="match status" value="1"/>
</dbReference>
<evidence type="ECO:0000256" key="2">
    <source>
        <dbReference type="ARBA" id="ARBA00023043"/>
    </source>
</evidence>
<dbReference type="PROSITE" id="PS50297">
    <property type="entry name" value="ANK_REP_REGION"/>
    <property type="match status" value="3"/>
</dbReference>
<dbReference type="PROSITE" id="PS50088">
    <property type="entry name" value="ANK_REPEAT"/>
    <property type="match status" value="3"/>
</dbReference>
<evidence type="ECO:0000313" key="5">
    <source>
        <dbReference type="Proteomes" id="UP000198341"/>
    </source>
</evidence>